<proteinExistence type="predicted"/>
<accession>A0A1M5ARY1</accession>
<protein>
    <submittedName>
        <fullName evidence="2">Uncharacterized protein</fullName>
    </submittedName>
</protein>
<dbReference type="Proteomes" id="UP000184159">
    <property type="component" value="Unassembled WGS sequence"/>
</dbReference>
<gene>
    <name evidence="2" type="ORF">SAMN02745781_02007</name>
</gene>
<name>A0A1M5ARY1_VIBGA</name>
<evidence type="ECO:0000313" key="3">
    <source>
        <dbReference type="Proteomes" id="UP000184159"/>
    </source>
</evidence>
<evidence type="ECO:0000256" key="1">
    <source>
        <dbReference type="SAM" id="MobiDB-lite"/>
    </source>
</evidence>
<keyword evidence="3" id="KW-1185">Reference proteome</keyword>
<feature type="region of interest" description="Disordered" evidence="1">
    <location>
        <begin position="38"/>
        <end position="57"/>
    </location>
</feature>
<reference evidence="3" key="1">
    <citation type="submission" date="2016-11" db="EMBL/GenBank/DDBJ databases">
        <authorList>
            <person name="Varghese N."/>
            <person name="Submissions S."/>
        </authorList>
    </citation>
    <scope>NUCLEOTIDE SEQUENCE [LARGE SCALE GENOMIC DNA]</scope>
    <source>
        <strain evidence="3">DSM 21264</strain>
    </source>
</reference>
<evidence type="ECO:0000313" key="2">
    <source>
        <dbReference type="EMBL" id="SHF32999.1"/>
    </source>
</evidence>
<organism evidence="2 3">
    <name type="scientific">Vibrio gazogenes DSM 21264 = NBRC 103151</name>
    <dbReference type="NCBI Taxonomy" id="1123492"/>
    <lineage>
        <taxon>Bacteria</taxon>
        <taxon>Pseudomonadati</taxon>
        <taxon>Pseudomonadota</taxon>
        <taxon>Gammaproteobacteria</taxon>
        <taxon>Vibrionales</taxon>
        <taxon>Vibrionaceae</taxon>
        <taxon>Vibrio</taxon>
    </lineage>
</organism>
<dbReference type="EMBL" id="FQUH01000008">
    <property type="protein sequence ID" value="SHF32999.1"/>
    <property type="molecule type" value="Genomic_DNA"/>
</dbReference>
<dbReference type="AlphaFoldDB" id="A0A1M5ARY1"/>
<dbReference type="RefSeq" id="WP_162841354.1">
    <property type="nucleotide sequence ID" value="NZ_FQUH01000008.1"/>
</dbReference>
<feature type="compositionally biased region" description="Polar residues" evidence="1">
    <location>
        <begin position="41"/>
        <end position="57"/>
    </location>
</feature>
<sequence length="57" mass="6540">MSEANNYQMAIDLLRCHLGLSEEEAKQQLGIDQSIYEQKKQNQSHAKSAQYTYPATH</sequence>